<proteinExistence type="predicted"/>
<organism evidence="1 2">
    <name type="scientific">Lactonifactor longoviformis DSM 17459</name>
    <dbReference type="NCBI Taxonomy" id="1122155"/>
    <lineage>
        <taxon>Bacteria</taxon>
        <taxon>Bacillati</taxon>
        <taxon>Bacillota</taxon>
        <taxon>Clostridia</taxon>
        <taxon>Eubacteriales</taxon>
        <taxon>Clostridiaceae</taxon>
        <taxon>Lactonifactor</taxon>
    </lineage>
</organism>
<dbReference type="EMBL" id="FQVI01000017">
    <property type="protein sequence ID" value="SHF22200.1"/>
    <property type="molecule type" value="Genomic_DNA"/>
</dbReference>
<protein>
    <recommendedName>
        <fullName evidence="3">Epoxyqueuosine reductase QueG (Queuosine biosynthesis)</fullName>
    </recommendedName>
</protein>
<evidence type="ECO:0000313" key="1">
    <source>
        <dbReference type="EMBL" id="SHF22200.1"/>
    </source>
</evidence>
<dbReference type="PANTHER" id="PTHR42827">
    <property type="entry name" value="IRON-SULFUR CLUSTER-BINDING PROTEIN-RELATED"/>
    <property type="match status" value="1"/>
</dbReference>
<dbReference type="PANTHER" id="PTHR42827:SF1">
    <property type="entry name" value="IRON-SULFUR CLUSTER-BINDING PROTEIN"/>
    <property type="match status" value="1"/>
</dbReference>
<dbReference type="STRING" id="1122155.SAMN02745158_02925"/>
<keyword evidence="2" id="KW-1185">Reference proteome</keyword>
<sequence length="258" mass="28570">MVYEEIKDMVAAFVSTYQENNSTMTGWRTPITGIADAGDPLFRKLKETIGPNHAFPSDILPGARSVIAYFIPFSAEVINSNIPDEESSREWDYANIETNQLLLDLNQFLCTKMEAAGYHASLLPPTYHYDEEKLISDWSHKSAAYIAGIGTFGIHHVLITKNGCCGRLGSVVTDLSLTPTKRPDREYCLYKRNGSCGRCVERCVNLAFEREGKDISYERKKCNEQIYGKIVPQYAIGAGDACGKCMCGVPCSVKAPGI</sequence>
<dbReference type="OrthoDB" id="9784571at2"/>
<reference evidence="1 2" key="1">
    <citation type="submission" date="2016-11" db="EMBL/GenBank/DDBJ databases">
        <authorList>
            <person name="Jaros S."/>
            <person name="Januszkiewicz K."/>
            <person name="Wedrychowicz H."/>
        </authorList>
    </citation>
    <scope>NUCLEOTIDE SEQUENCE [LARGE SCALE GENOMIC DNA]</scope>
    <source>
        <strain evidence="1 2">DSM 17459</strain>
    </source>
</reference>
<accession>A0A1M4ZVV6</accession>
<evidence type="ECO:0008006" key="3">
    <source>
        <dbReference type="Google" id="ProtNLM"/>
    </source>
</evidence>
<dbReference type="Proteomes" id="UP000184245">
    <property type="component" value="Unassembled WGS sequence"/>
</dbReference>
<dbReference type="RefSeq" id="WP_072853057.1">
    <property type="nucleotide sequence ID" value="NZ_FQVI01000017.1"/>
</dbReference>
<name>A0A1M4ZVV6_9CLOT</name>
<evidence type="ECO:0000313" key="2">
    <source>
        <dbReference type="Proteomes" id="UP000184245"/>
    </source>
</evidence>
<dbReference type="AlphaFoldDB" id="A0A1M4ZVV6"/>
<gene>
    <name evidence="1" type="ORF">SAMN02745158_02925</name>
</gene>